<evidence type="ECO:0000256" key="8">
    <source>
        <dbReference type="ARBA" id="ARBA00022989"/>
    </source>
</evidence>
<keyword evidence="8 13" id="KW-1133">Transmembrane helix</keyword>
<dbReference type="Pfam" id="PF08022">
    <property type="entry name" value="FAD_binding_8"/>
    <property type="match status" value="1"/>
</dbReference>
<feature type="transmembrane region" description="Helical" evidence="13">
    <location>
        <begin position="44"/>
        <end position="62"/>
    </location>
</feature>
<evidence type="ECO:0000313" key="16">
    <source>
        <dbReference type="Proteomes" id="UP000020766"/>
    </source>
</evidence>
<keyword evidence="6" id="KW-0479">Metal-binding</keyword>
<dbReference type="PANTHER" id="PTHR47354:SF8">
    <property type="entry name" value="1,2-PHENYLACETYL-COA EPOXIDASE, SUBUNIT E"/>
    <property type="match status" value="1"/>
</dbReference>
<dbReference type="SUPFAM" id="SSF63380">
    <property type="entry name" value="Riboflavin synthase domain-like"/>
    <property type="match status" value="1"/>
</dbReference>
<keyword evidence="11" id="KW-0411">Iron-sulfur</keyword>
<keyword evidence="4 13" id="KW-0812">Transmembrane</keyword>
<dbReference type="GO" id="GO:0050660">
    <property type="term" value="F:flavin adenine dinucleotide binding"/>
    <property type="evidence" value="ECO:0007669"/>
    <property type="project" value="TreeGrafter"/>
</dbReference>
<evidence type="ECO:0000256" key="1">
    <source>
        <dbReference type="ARBA" id="ARBA00001974"/>
    </source>
</evidence>
<dbReference type="InterPro" id="IPR017927">
    <property type="entry name" value="FAD-bd_FR_type"/>
</dbReference>
<dbReference type="InterPro" id="IPR050415">
    <property type="entry name" value="MRET"/>
</dbReference>
<feature type="domain" description="FAD-binding FR-type" evidence="14">
    <location>
        <begin position="220"/>
        <end position="329"/>
    </location>
</feature>
<dbReference type="Pfam" id="PF01794">
    <property type="entry name" value="Ferric_reduct"/>
    <property type="match status" value="1"/>
</dbReference>
<dbReference type="Gene3D" id="2.40.30.10">
    <property type="entry name" value="Translation factors"/>
    <property type="match status" value="1"/>
</dbReference>
<dbReference type="AlphaFoldDB" id="A0A014NPJ9"/>
<dbReference type="GO" id="GO:0051537">
    <property type="term" value="F:2 iron, 2 sulfur cluster binding"/>
    <property type="evidence" value="ECO:0007669"/>
    <property type="project" value="UniProtKB-KW"/>
</dbReference>
<comment type="cofactor">
    <cofactor evidence="1">
        <name>FAD</name>
        <dbReference type="ChEBI" id="CHEBI:57692"/>
    </cofactor>
</comment>
<dbReference type="InterPro" id="IPR013112">
    <property type="entry name" value="FAD-bd_8"/>
</dbReference>
<dbReference type="RefSeq" id="WP_043379459.1">
    <property type="nucleotide sequence ID" value="NZ_JBOK01000003.1"/>
</dbReference>
<feature type="transmembrane region" description="Helical" evidence="13">
    <location>
        <begin position="168"/>
        <end position="189"/>
    </location>
</feature>
<evidence type="ECO:0000256" key="2">
    <source>
        <dbReference type="ARBA" id="ARBA00004141"/>
    </source>
</evidence>
<evidence type="ECO:0000256" key="9">
    <source>
        <dbReference type="ARBA" id="ARBA00023002"/>
    </source>
</evidence>
<dbReference type="InterPro" id="IPR039261">
    <property type="entry name" value="FNR_nucleotide-bd"/>
</dbReference>
<dbReference type="GO" id="GO:0046872">
    <property type="term" value="F:metal ion binding"/>
    <property type="evidence" value="ECO:0007669"/>
    <property type="project" value="UniProtKB-KW"/>
</dbReference>
<keyword evidence="3" id="KW-0285">Flavoprotein</keyword>
<dbReference type="GO" id="GO:0016491">
    <property type="term" value="F:oxidoreductase activity"/>
    <property type="evidence" value="ECO:0007669"/>
    <property type="project" value="UniProtKB-KW"/>
</dbReference>
<dbReference type="PRINTS" id="PR00410">
    <property type="entry name" value="PHEHYDRXLASE"/>
</dbReference>
<dbReference type="EMBL" id="JBOK01000003">
    <property type="protein sequence ID" value="EXU81398.1"/>
    <property type="molecule type" value="Genomic_DNA"/>
</dbReference>
<dbReference type="PANTHER" id="PTHR47354">
    <property type="entry name" value="NADH OXIDOREDUCTASE HCR"/>
    <property type="match status" value="1"/>
</dbReference>
<evidence type="ECO:0000256" key="12">
    <source>
        <dbReference type="ARBA" id="ARBA00023136"/>
    </source>
</evidence>
<proteinExistence type="predicted"/>
<dbReference type="Proteomes" id="UP000020766">
    <property type="component" value="Unassembled WGS sequence"/>
</dbReference>
<feature type="transmembrane region" description="Helical" evidence="13">
    <location>
        <begin position="139"/>
        <end position="156"/>
    </location>
</feature>
<evidence type="ECO:0000256" key="11">
    <source>
        <dbReference type="ARBA" id="ARBA00023014"/>
    </source>
</evidence>
<organism evidence="15 16">
    <name type="scientific">Comamonas aquatica DA1877</name>
    <dbReference type="NCBI Taxonomy" id="1457173"/>
    <lineage>
        <taxon>Bacteria</taxon>
        <taxon>Pseudomonadati</taxon>
        <taxon>Pseudomonadota</taxon>
        <taxon>Betaproteobacteria</taxon>
        <taxon>Burkholderiales</taxon>
        <taxon>Comamonadaceae</taxon>
        <taxon>Comamonas</taxon>
    </lineage>
</organism>
<evidence type="ECO:0000256" key="4">
    <source>
        <dbReference type="ARBA" id="ARBA00022692"/>
    </source>
</evidence>
<sequence>MRVRIAFGAWWLGLTLAWMAVAAPWVGGAGVAEPTFWWQLRQQALYLSGVWSIGMMSLVMLLSLRQRWMEWPLGGMDQVYRLHKWAGIGAAVAAVMHWGAKESSGLIKDVWGTAGRPARDAVLAWAVDWRGTAKDLGEWAFYALLALVVLTLWQRLLPYRPWRRLHRVMPALYLMLAFHTLALMPLSFWRLPMGGVMAVLLGVGSAAALWSLAGRIGRGRNSHQGQVHAVKLLGPVAGRDPLEVLCAMPTSWQGHQPGQFVFASFEGLEGPHPFTIASAPGSCGSTPDGRPLLRLVIKPLGDYTRSLHAALQPGQAVRIEGPYGHFDGLGAQARTQVWVAGGVGLTPFLALLEARQPGAVQTEALQPAHLHYCTRNAAQDAVLPRVRQLCEQAQPPVHLQVHDAAQGDCLRPEHLVPHGTALDIWLCGPAGLGQAVRQAADRQRGWRLHQEAFQMR</sequence>
<dbReference type="PATRIC" id="fig|1457173.3.peg.808"/>
<accession>A0A014NPJ9</accession>
<evidence type="ECO:0000259" key="14">
    <source>
        <dbReference type="PROSITE" id="PS51384"/>
    </source>
</evidence>
<feature type="transmembrane region" description="Helical" evidence="13">
    <location>
        <begin position="195"/>
        <end position="213"/>
    </location>
</feature>
<keyword evidence="7" id="KW-0274">FAD</keyword>
<feature type="transmembrane region" description="Helical" evidence="13">
    <location>
        <begin position="82"/>
        <end position="100"/>
    </location>
</feature>
<dbReference type="InterPro" id="IPR013130">
    <property type="entry name" value="Fe3_Rdtase_TM_dom"/>
</dbReference>
<comment type="subcellular location">
    <subcellularLocation>
        <location evidence="2">Membrane</location>
        <topology evidence="2">Multi-pass membrane protein</topology>
    </subcellularLocation>
</comment>
<keyword evidence="16" id="KW-1185">Reference proteome</keyword>
<dbReference type="GO" id="GO:0016020">
    <property type="term" value="C:membrane"/>
    <property type="evidence" value="ECO:0007669"/>
    <property type="project" value="UniProtKB-SubCell"/>
</dbReference>
<keyword evidence="10" id="KW-0408">Iron</keyword>
<dbReference type="SUPFAM" id="SSF52343">
    <property type="entry name" value="Ferredoxin reductase-like, C-terminal NADP-linked domain"/>
    <property type="match status" value="1"/>
</dbReference>
<evidence type="ECO:0000256" key="10">
    <source>
        <dbReference type="ARBA" id="ARBA00023004"/>
    </source>
</evidence>
<evidence type="ECO:0000313" key="15">
    <source>
        <dbReference type="EMBL" id="EXU81398.1"/>
    </source>
</evidence>
<keyword evidence="9" id="KW-0560">Oxidoreductase</keyword>
<name>A0A014NPJ9_9BURK</name>
<comment type="caution">
    <text evidence="15">The sequence shown here is derived from an EMBL/GenBank/DDBJ whole genome shotgun (WGS) entry which is preliminary data.</text>
</comment>
<gene>
    <name evidence="15" type="ORF">AX13_11385</name>
</gene>
<evidence type="ECO:0000256" key="7">
    <source>
        <dbReference type="ARBA" id="ARBA00022827"/>
    </source>
</evidence>
<keyword evidence="5" id="KW-0001">2Fe-2S</keyword>
<keyword evidence="12 13" id="KW-0472">Membrane</keyword>
<dbReference type="STRING" id="225991.MA05_06750"/>
<evidence type="ECO:0000256" key="3">
    <source>
        <dbReference type="ARBA" id="ARBA00022630"/>
    </source>
</evidence>
<dbReference type="InterPro" id="IPR017938">
    <property type="entry name" value="Riboflavin_synthase-like_b-brl"/>
</dbReference>
<dbReference type="Gene3D" id="3.40.50.80">
    <property type="entry name" value="Nucleotide-binding domain of ferredoxin-NADP reductase (FNR) module"/>
    <property type="match status" value="1"/>
</dbReference>
<evidence type="ECO:0000256" key="6">
    <source>
        <dbReference type="ARBA" id="ARBA00022723"/>
    </source>
</evidence>
<evidence type="ECO:0000256" key="5">
    <source>
        <dbReference type="ARBA" id="ARBA00022714"/>
    </source>
</evidence>
<dbReference type="CDD" id="cd06198">
    <property type="entry name" value="FNR_like_3"/>
    <property type="match status" value="1"/>
</dbReference>
<reference evidence="15 16" key="1">
    <citation type="submission" date="2014-01" db="EMBL/GenBank/DDBJ databases">
        <title>Interspecies Systems Biology Uncovers Metabolites Affecting C. elegans Gene Expression and Life History Traits.</title>
        <authorList>
            <person name="Watson E."/>
            <person name="Macneil L.T."/>
            <person name="Ritter A.D."/>
            <person name="Yilmaz L.S."/>
            <person name="Rosebrock A.P."/>
            <person name="Caudy A.A."/>
            <person name="Walhout A.J."/>
        </authorList>
    </citation>
    <scope>NUCLEOTIDE SEQUENCE [LARGE SCALE GENOMIC DNA]</scope>
    <source>
        <strain evidence="15 16">DA1877</strain>
    </source>
</reference>
<evidence type="ECO:0000256" key="13">
    <source>
        <dbReference type="SAM" id="Phobius"/>
    </source>
</evidence>
<protein>
    <submittedName>
        <fullName evidence="15">Ferric reductase</fullName>
    </submittedName>
</protein>
<dbReference type="PROSITE" id="PS51384">
    <property type="entry name" value="FAD_FR"/>
    <property type="match status" value="1"/>
</dbReference>